<sequence>MKRSEMKVKKKKEDIILSAIAIMNRQGTKGATMEQIAAELLMTKGSLYYYFRNKEDLIFQCHVLVLSRANEDIQQVVSSDKSYEERLREMIALHIDYAINEKETFNMIIRPDKTFAEDQLQPLFEKRAIYSRFFDEIIERGIEAGEFEKVDVRMVRMILLGAMNWIQQWYKEDGKKSIEEIQQVYADYLIKLLK</sequence>
<evidence type="ECO:0000256" key="1">
    <source>
        <dbReference type="ARBA" id="ARBA00023125"/>
    </source>
</evidence>
<dbReference type="InterPro" id="IPR001647">
    <property type="entry name" value="HTH_TetR"/>
</dbReference>
<dbReference type="Gene3D" id="1.10.357.10">
    <property type="entry name" value="Tetracycline Repressor, domain 2"/>
    <property type="match status" value="1"/>
</dbReference>
<feature type="DNA-binding region" description="H-T-H motif" evidence="2">
    <location>
        <begin position="32"/>
        <end position="51"/>
    </location>
</feature>
<dbReference type="Gene3D" id="1.10.10.60">
    <property type="entry name" value="Homeodomain-like"/>
    <property type="match status" value="1"/>
</dbReference>
<evidence type="ECO:0000256" key="2">
    <source>
        <dbReference type="PROSITE-ProRule" id="PRU00335"/>
    </source>
</evidence>
<dbReference type="GO" id="GO:0003677">
    <property type="term" value="F:DNA binding"/>
    <property type="evidence" value="ECO:0007669"/>
    <property type="project" value="UniProtKB-UniRule"/>
</dbReference>
<dbReference type="RefSeq" id="WP_094942774.1">
    <property type="nucleotide sequence ID" value="NZ_NOKQ01000204.1"/>
</dbReference>
<dbReference type="PANTHER" id="PTHR43479">
    <property type="entry name" value="ACREF/ENVCD OPERON REPRESSOR-RELATED"/>
    <property type="match status" value="1"/>
</dbReference>
<dbReference type="Pfam" id="PF00440">
    <property type="entry name" value="TetR_N"/>
    <property type="match status" value="1"/>
</dbReference>
<reference evidence="4 5" key="1">
    <citation type="submission" date="2017-07" db="EMBL/GenBank/DDBJ databases">
        <title>Tetzosporium hominis gen.nov. sp.nov.</title>
        <authorList>
            <person name="Tetz G."/>
            <person name="Tetz V."/>
        </authorList>
    </citation>
    <scope>NUCLEOTIDE SEQUENCE [LARGE SCALE GENOMIC DNA]</scope>
    <source>
        <strain evidence="4 5">VT-49</strain>
    </source>
</reference>
<comment type="caution">
    <text evidence="4">The sequence shown here is derived from an EMBL/GenBank/DDBJ whole genome shotgun (WGS) entry which is preliminary data.</text>
</comment>
<dbReference type="SUPFAM" id="SSF46689">
    <property type="entry name" value="Homeodomain-like"/>
    <property type="match status" value="1"/>
</dbReference>
<evidence type="ECO:0000259" key="3">
    <source>
        <dbReference type="PROSITE" id="PS50977"/>
    </source>
</evidence>
<organism evidence="4 5">
    <name type="scientific">Tetzosporium hominis</name>
    <dbReference type="NCBI Taxonomy" id="2020506"/>
    <lineage>
        <taxon>Bacteria</taxon>
        <taxon>Bacillati</taxon>
        <taxon>Bacillota</taxon>
        <taxon>Bacilli</taxon>
        <taxon>Bacillales</taxon>
        <taxon>Caryophanaceae</taxon>
        <taxon>Tetzosporium</taxon>
    </lineage>
</organism>
<dbReference type="AlphaFoldDB" id="A0A264W3I1"/>
<name>A0A264W3I1_9BACL</name>
<dbReference type="InterPro" id="IPR041490">
    <property type="entry name" value="KstR2_TetR_C"/>
</dbReference>
<dbReference type="Proteomes" id="UP000217065">
    <property type="component" value="Unassembled WGS sequence"/>
</dbReference>
<dbReference type="InterPro" id="IPR009057">
    <property type="entry name" value="Homeodomain-like_sf"/>
</dbReference>
<dbReference type="Pfam" id="PF17932">
    <property type="entry name" value="TetR_C_24"/>
    <property type="match status" value="1"/>
</dbReference>
<dbReference type="EMBL" id="NOKQ01000204">
    <property type="protein sequence ID" value="OZS78124.1"/>
    <property type="molecule type" value="Genomic_DNA"/>
</dbReference>
<keyword evidence="1 2" id="KW-0238">DNA-binding</keyword>
<dbReference type="InterPro" id="IPR036271">
    <property type="entry name" value="Tet_transcr_reg_TetR-rel_C_sf"/>
</dbReference>
<dbReference type="SUPFAM" id="SSF48498">
    <property type="entry name" value="Tetracyclin repressor-like, C-terminal domain"/>
    <property type="match status" value="1"/>
</dbReference>
<feature type="domain" description="HTH tetR-type" evidence="3">
    <location>
        <begin position="9"/>
        <end position="69"/>
    </location>
</feature>
<keyword evidence="5" id="KW-1185">Reference proteome</keyword>
<dbReference type="PANTHER" id="PTHR43479:SF11">
    <property type="entry name" value="ACREF_ENVCD OPERON REPRESSOR-RELATED"/>
    <property type="match status" value="1"/>
</dbReference>
<dbReference type="PRINTS" id="PR00455">
    <property type="entry name" value="HTHTETR"/>
</dbReference>
<dbReference type="OrthoDB" id="9814200at2"/>
<dbReference type="PROSITE" id="PS50977">
    <property type="entry name" value="HTH_TETR_2"/>
    <property type="match status" value="1"/>
</dbReference>
<protein>
    <submittedName>
        <fullName evidence="4">TetR family transcriptional regulator</fullName>
    </submittedName>
</protein>
<proteinExistence type="predicted"/>
<dbReference type="InterPro" id="IPR050624">
    <property type="entry name" value="HTH-type_Tx_Regulator"/>
</dbReference>
<evidence type="ECO:0000313" key="4">
    <source>
        <dbReference type="EMBL" id="OZS78124.1"/>
    </source>
</evidence>
<evidence type="ECO:0000313" key="5">
    <source>
        <dbReference type="Proteomes" id="UP000217065"/>
    </source>
</evidence>
<accession>A0A264W3I1</accession>
<gene>
    <name evidence="4" type="ORF">CF394_07785</name>
</gene>